<dbReference type="Proteomes" id="UP000308600">
    <property type="component" value="Unassembled WGS sequence"/>
</dbReference>
<proteinExistence type="predicted"/>
<organism evidence="1 2">
    <name type="scientific">Pluteus cervinus</name>
    <dbReference type="NCBI Taxonomy" id="181527"/>
    <lineage>
        <taxon>Eukaryota</taxon>
        <taxon>Fungi</taxon>
        <taxon>Dikarya</taxon>
        <taxon>Basidiomycota</taxon>
        <taxon>Agaricomycotina</taxon>
        <taxon>Agaricomycetes</taxon>
        <taxon>Agaricomycetidae</taxon>
        <taxon>Agaricales</taxon>
        <taxon>Pluteineae</taxon>
        <taxon>Pluteaceae</taxon>
        <taxon>Pluteus</taxon>
    </lineage>
</organism>
<accession>A0ACD3ANS2</accession>
<protein>
    <submittedName>
        <fullName evidence="1">Uncharacterized protein</fullName>
    </submittedName>
</protein>
<keyword evidence="2" id="KW-1185">Reference proteome</keyword>
<sequence length="1070" mass="118769">MSNSGNNHDLGQLAQIRSFQGTIALVGTPIDQAAKTALDLISAGPASETGQHAATPSFRYKPPYHVTLFSKEELARLGKEKVLKALDAPGVSISTSEPKSELRHNAPLSSQVQPPFQHVFHALGVGASQKKGIYFVVVVWAGGQRLRKQFGLGPKEFHITLSESDEHYSSLDIPNGSQPKGFSRGLDSIFLWFPGLGPLARIVDSNLPQDVSGDQDLRATNELLDHLSFTLHLFGHSDFAQRCSLQLIRQTPSSPRGFLRYADSALSAQRFKLAMLAYACAYERAYYPSRFLAQGPHGETIEDEADQEVTKITQYALKRLFVCARNTEWGVIFLEHEMRQWEDDVEAFDFGVARLFTEPWSKELKKAVGDAVKENPPTLQLEPRESLYIPLFNRATTYLPQMRINTKSLSGSTPTSRDFTFFKLPRFFRWLVPFYLAIMSTPRHDHDIKALHSSALGIRHVLTLTEETPLSPSWFSSTNPSNLPPVVSALARSTGIANTYLPVPNYHPPSIEQMDLVVNLFNQESNVPLLVHCGGGKGRAGTVAACYLVAFGFGKPPSSLDFNDEESMQPKHSAPEAISILRSLRPGSIETSQQETFVSKWCSTVWKRRSIYPSLPAEPSPCPLEIQSAPGETFTPKSHDLLVLVGLPGSGKSFFSQSLFTRNPNRWIQISQDDSGSRDSCETQIGHSPVSSSGNPNLTKKVILDRCNTSSKDRKRWLSLASNWVKSPICIYFDYPTELCESRAQMRAGHPTLTPGSRVRNAIKQMLETLEPPTVEEGFKCVVAVKSFQACEELIGRLTASGEKDGLVKFVRTPHLMDLGAVGDDDIVVGERGGNGPSISALIASASQTSATPPNSRTRIVITEKIDGANLGFSLAPSSSGGPPEIQVQNRSHYVNHLTHAQFKPLANWMPAHTGDLMSILYRDPYYPQRYILYGEWMHATHSIAYTHLPDLFMAFDLYDRARNSFVDRATLERILDGTSIQLVPVIYQGTLGVDKDIPSEDDLKRMVQGQSRFWDGRMEGVYVKIEREGWVVERGKVVRGDFIAGNEHWSKGIMKMNGQTRADYSLSIN</sequence>
<evidence type="ECO:0000313" key="2">
    <source>
        <dbReference type="Proteomes" id="UP000308600"/>
    </source>
</evidence>
<name>A0ACD3ANS2_9AGAR</name>
<gene>
    <name evidence="1" type="ORF">BDN72DRAFT_843206</name>
</gene>
<evidence type="ECO:0000313" key="1">
    <source>
        <dbReference type="EMBL" id="TFK67350.1"/>
    </source>
</evidence>
<dbReference type="EMBL" id="ML208378">
    <property type="protein sequence ID" value="TFK67350.1"/>
    <property type="molecule type" value="Genomic_DNA"/>
</dbReference>
<reference evidence="1 2" key="1">
    <citation type="journal article" date="2019" name="Nat. Ecol. Evol.">
        <title>Megaphylogeny resolves global patterns of mushroom evolution.</title>
        <authorList>
            <person name="Varga T."/>
            <person name="Krizsan K."/>
            <person name="Foldi C."/>
            <person name="Dima B."/>
            <person name="Sanchez-Garcia M."/>
            <person name="Sanchez-Ramirez S."/>
            <person name="Szollosi G.J."/>
            <person name="Szarkandi J.G."/>
            <person name="Papp V."/>
            <person name="Albert L."/>
            <person name="Andreopoulos W."/>
            <person name="Angelini C."/>
            <person name="Antonin V."/>
            <person name="Barry K.W."/>
            <person name="Bougher N.L."/>
            <person name="Buchanan P."/>
            <person name="Buyck B."/>
            <person name="Bense V."/>
            <person name="Catcheside P."/>
            <person name="Chovatia M."/>
            <person name="Cooper J."/>
            <person name="Damon W."/>
            <person name="Desjardin D."/>
            <person name="Finy P."/>
            <person name="Geml J."/>
            <person name="Haridas S."/>
            <person name="Hughes K."/>
            <person name="Justo A."/>
            <person name="Karasinski D."/>
            <person name="Kautmanova I."/>
            <person name="Kiss B."/>
            <person name="Kocsube S."/>
            <person name="Kotiranta H."/>
            <person name="LaButti K.M."/>
            <person name="Lechner B.E."/>
            <person name="Liimatainen K."/>
            <person name="Lipzen A."/>
            <person name="Lukacs Z."/>
            <person name="Mihaltcheva S."/>
            <person name="Morgado L.N."/>
            <person name="Niskanen T."/>
            <person name="Noordeloos M.E."/>
            <person name="Ohm R.A."/>
            <person name="Ortiz-Santana B."/>
            <person name="Ovrebo C."/>
            <person name="Racz N."/>
            <person name="Riley R."/>
            <person name="Savchenko A."/>
            <person name="Shiryaev A."/>
            <person name="Soop K."/>
            <person name="Spirin V."/>
            <person name="Szebenyi C."/>
            <person name="Tomsovsky M."/>
            <person name="Tulloss R.E."/>
            <person name="Uehling J."/>
            <person name="Grigoriev I.V."/>
            <person name="Vagvolgyi C."/>
            <person name="Papp T."/>
            <person name="Martin F.M."/>
            <person name="Miettinen O."/>
            <person name="Hibbett D.S."/>
            <person name="Nagy L.G."/>
        </authorList>
    </citation>
    <scope>NUCLEOTIDE SEQUENCE [LARGE SCALE GENOMIC DNA]</scope>
    <source>
        <strain evidence="1 2">NL-1719</strain>
    </source>
</reference>